<dbReference type="GO" id="GO:0006879">
    <property type="term" value="P:intracellular iron ion homeostasis"/>
    <property type="evidence" value="ECO:0007669"/>
    <property type="project" value="TreeGrafter"/>
</dbReference>
<comment type="cofactor">
    <cofactor evidence="7">
        <name>Fe(2+)</name>
        <dbReference type="ChEBI" id="CHEBI:29033"/>
    </cofactor>
    <text evidence="7">Binds 1 Fe(2+) ion per subunit.</text>
</comment>
<dbReference type="SMART" id="SM00702">
    <property type="entry name" value="P4Hc"/>
    <property type="match status" value="1"/>
</dbReference>
<accession>A0A6S6SRK0</accession>
<dbReference type="GO" id="GO:0005506">
    <property type="term" value="F:iron ion binding"/>
    <property type="evidence" value="ECO:0007669"/>
    <property type="project" value="UniProtKB-UniRule"/>
</dbReference>
<dbReference type="PANTHER" id="PTHR41536">
    <property type="entry name" value="PKHD-TYPE HYDROXYLASE YBIX"/>
    <property type="match status" value="1"/>
</dbReference>
<evidence type="ECO:0000256" key="1">
    <source>
        <dbReference type="ARBA" id="ARBA00001961"/>
    </source>
</evidence>
<evidence type="ECO:0000256" key="6">
    <source>
        <dbReference type="ARBA" id="ARBA00023004"/>
    </source>
</evidence>
<dbReference type="PANTHER" id="PTHR41536:SF1">
    <property type="entry name" value="PKHD-TYPE HYDROXYLASE YBIX"/>
    <property type="match status" value="1"/>
</dbReference>
<feature type="binding site" evidence="7">
    <location>
        <position position="96"/>
    </location>
    <ligand>
        <name>Fe cation</name>
        <dbReference type="ChEBI" id="CHEBI:24875"/>
    </ligand>
</feature>
<proteinExistence type="inferred from homology"/>
<keyword evidence="6 7" id="KW-0408">Iron</keyword>
<dbReference type="NCBIfam" id="NF003975">
    <property type="entry name" value="PRK05467.1-4"/>
    <property type="match status" value="1"/>
</dbReference>
<organism evidence="9">
    <name type="scientific">uncultured Thiotrichaceae bacterium</name>
    <dbReference type="NCBI Taxonomy" id="298394"/>
    <lineage>
        <taxon>Bacteria</taxon>
        <taxon>Pseudomonadati</taxon>
        <taxon>Pseudomonadota</taxon>
        <taxon>Gammaproteobacteria</taxon>
        <taxon>Thiotrichales</taxon>
        <taxon>Thiotrichaceae</taxon>
        <taxon>environmental samples</taxon>
    </lineage>
</organism>
<keyword evidence="2 7" id="KW-0479">Metal-binding</keyword>
<dbReference type="EMBL" id="CACVAY010000040">
    <property type="protein sequence ID" value="CAA6809791.1"/>
    <property type="molecule type" value="Genomic_DNA"/>
</dbReference>
<evidence type="ECO:0000256" key="7">
    <source>
        <dbReference type="HAMAP-Rule" id="MF_00657"/>
    </source>
</evidence>
<keyword evidence="4 7" id="KW-0223">Dioxygenase</keyword>
<evidence type="ECO:0000259" key="8">
    <source>
        <dbReference type="PROSITE" id="PS51471"/>
    </source>
</evidence>
<dbReference type="Gene3D" id="2.60.120.620">
    <property type="entry name" value="q2cbj1_9rhob like domain"/>
    <property type="match status" value="1"/>
</dbReference>
<dbReference type="Pfam" id="PF13640">
    <property type="entry name" value="2OG-FeII_Oxy_3"/>
    <property type="match status" value="1"/>
</dbReference>
<evidence type="ECO:0000256" key="5">
    <source>
        <dbReference type="ARBA" id="ARBA00023002"/>
    </source>
</evidence>
<protein>
    <submittedName>
        <fullName evidence="9">Iron-uptake factor PiuC</fullName>
    </submittedName>
</protein>
<reference evidence="9" key="1">
    <citation type="submission" date="2020-01" db="EMBL/GenBank/DDBJ databases">
        <authorList>
            <person name="Meier V. D."/>
            <person name="Meier V D."/>
        </authorList>
    </citation>
    <scope>NUCLEOTIDE SEQUENCE</scope>
    <source>
        <strain evidence="9">HLG_WM_MAG_07</strain>
    </source>
</reference>
<feature type="binding site" evidence="7">
    <location>
        <position position="167"/>
    </location>
    <ligand>
        <name>2-oxoglutarate</name>
        <dbReference type="ChEBI" id="CHEBI:16810"/>
    </ligand>
</feature>
<dbReference type="InterPro" id="IPR023550">
    <property type="entry name" value="PKHD_hydroxylase"/>
</dbReference>
<dbReference type="InterPro" id="IPR005123">
    <property type="entry name" value="Oxoglu/Fe-dep_dioxygenase_dom"/>
</dbReference>
<feature type="binding site" evidence="7">
    <location>
        <position position="98"/>
    </location>
    <ligand>
        <name>Fe cation</name>
        <dbReference type="ChEBI" id="CHEBI:24875"/>
    </ligand>
</feature>
<evidence type="ECO:0000256" key="2">
    <source>
        <dbReference type="ARBA" id="ARBA00022723"/>
    </source>
</evidence>
<dbReference type="HAMAP" id="MF_00657">
    <property type="entry name" value="Hydroxyl_YbiX"/>
    <property type="match status" value="1"/>
</dbReference>
<feature type="domain" description="Fe2OG dioxygenase" evidence="8">
    <location>
        <begin position="78"/>
        <end position="176"/>
    </location>
</feature>
<dbReference type="InterPro" id="IPR044862">
    <property type="entry name" value="Pro_4_hyd_alph_FE2OG_OXY"/>
</dbReference>
<name>A0A6S6SRK0_9GAMM</name>
<dbReference type="Gene3D" id="4.10.860.20">
    <property type="entry name" value="Rabenosyn, Rab binding domain"/>
    <property type="match status" value="1"/>
</dbReference>
<evidence type="ECO:0000313" key="9">
    <source>
        <dbReference type="EMBL" id="CAA6809791.1"/>
    </source>
</evidence>
<feature type="binding site" evidence="7">
    <location>
        <position position="157"/>
    </location>
    <ligand>
        <name>Fe cation</name>
        <dbReference type="ChEBI" id="CHEBI:24875"/>
    </ligand>
</feature>
<evidence type="ECO:0000256" key="3">
    <source>
        <dbReference type="ARBA" id="ARBA00022896"/>
    </source>
</evidence>
<dbReference type="GO" id="GO:0031418">
    <property type="term" value="F:L-ascorbic acid binding"/>
    <property type="evidence" value="ECO:0007669"/>
    <property type="project" value="UniProtKB-KW"/>
</dbReference>
<evidence type="ECO:0000256" key="4">
    <source>
        <dbReference type="ARBA" id="ARBA00022964"/>
    </source>
</evidence>
<dbReference type="GO" id="GO:0006974">
    <property type="term" value="P:DNA damage response"/>
    <property type="evidence" value="ECO:0007669"/>
    <property type="project" value="TreeGrafter"/>
</dbReference>
<dbReference type="PROSITE" id="PS51471">
    <property type="entry name" value="FE2OG_OXY"/>
    <property type="match status" value="1"/>
</dbReference>
<dbReference type="NCBIfam" id="NF003974">
    <property type="entry name" value="PRK05467.1-3"/>
    <property type="match status" value="1"/>
</dbReference>
<dbReference type="InterPro" id="IPR006620">
    <property type="entry name" value="Pro_4_hyd_alph"/>
</dbReference>
<keyword evidence="3 7" id="KW-0847">Vitamin C</keyword>
<dbReference type="GO" id="GO:0016706">
    <property type="term" value="F:2-oxoglutarate-dependent dioxygenase activity"/>
    <property type="evidence" value="ECO:0007669"/>
    <property type="project" value="UniProtKB-UniRule"/>
</dbReference>
<dbReference type="AlphaFoldDB" id="A0A6S6SRK0"/>
<gene>
    <name evidence="9" type="ORF">HELGO_WM13189</name>
</gene>
<sequence length="224" mass="25400">MLVTIKEVLNFEQLHIIRKLLKNADFVDGKLSVGREAKAVKNNQELAAENPYMQQLNHLVMPTLLENAEFQTAALPQRVATPFYARYTKGMQYGTHVDDPVMGPMGQNYRTDVSATVFLNEPSEYAGGELVIQTEFGEQTVKMNAGDVVVYPSSSLHRVNEITDGTRLVAVVWAQSLVRDAQKRSVLRELSDVRDRLHTNPELKDDVRHLSNVYSNLMRQWVEI</sequence>
<keyword evidence="5 7" id="KW-0560">Oxidoreductase</keyword>
<comment type="cofactor">
    <cofactor evidence="1 7">
        <name>L-ascorbate</name>
        <dbReference type="ChEBI" id="CHEBI:38290"/>
    </cofactor>
</comment>